<dbReference type="EMBL" id="LAZR01008629">
    <property type="protein sequence ID" value="KKM77523.1"/>
    <property type="molecule type" value="Genomic_DNA"/>
</dbReference>
<sequence length="295" mass="34925">MKKISLFLDSGAFSAWRKKEEININEYISFIKKNIDYIDTYANLDDITDPEQTIKNQKIMEKEGLSPLPCYHYGEDIKYFEYYLERYDYIALGGMVPISTKDLQKWLDPIFSKYVCDQDGIPEVKIHGFGMTSLKLMLRYPWWSVDSTSWVLTGRFGNVLVPRKSKGKYLYSEESWKVSVSDRSPNRKDIGQHISTFSENEKRIIFDYFSEKGYKLGKSIFREEDKNYSLKENERWFGKAKGKAREVEEIIEPGLCNDYKKRDELNIIYFLDLEKNIPKWPWSFKLKSSRRLGLI</sequence>
<dbReference type="AlphaFoldDB" id="A0A0F9K697"/>
<reference evidence="1" key="1">
    <citation type="journal article" date="2015" name="Nature">
        <title>Complex archaea that bridge the gap between prokaryotes and eukaryotes.</title>
        <authorList>
            <person name="Spang A."/>
            <person name="Saw J.H."/>
            <person name="Jorgensen S.L."/>
            <person name="Zaremba-Niedzwiedzka K."/>
            <person name="Martijn J."/>
            <person name="Lind A.E."/>
            <person name="van Eijk R."/>
            <person name="Schleper C."/>
            <person name="Guy L."/>
            <person name="Ettema T.J."/>
        </authorList>
    </citation>
    <scope>NUCLEOTIDE SEQUENCE</scope>
</reference>
<accession>A0A0F9K697</accession>
<comment type="caution">
    <text evidence="1">The sequence shown here is derived from an EMBL/GenBank/DDBJ whole genome shotgun (WGS) entry which is preliminary data.</text>
</comment>
<proteinExistence type="predicted"/>
<protein>
    <submittedName>
        <fullName evidence="1">Uncharacterized protein</fullName>
    </submittedName>
</protein>
<name>A0A0F9K697_9ZZZZ</name>
<evidence type="ECO:0000313" key="1">
    <source>
        <dbReference type="EMBL" id="KKM77523.1"/>
    </source>
</evidence>
<organism evidence="1">
    <name type="scientific">marine sediment metagenome</name>
    <dbReference type="NCBI Taxonomy" id="412755"/>
    <lineage>
        <taxon>unclassified sequences</taxon>
        <taxon>metagenomes</taxon>
        <taxon>ecological metagenomes</taxon>
    </lineage>
</organism>
<gene>
    <name evidence="1" type="ORF">LCGC14_1369130</name>
</gene>